<comment type="caution">
    <text evidence="2">The sequence shown here is derived from an EMBL/GenBank/DDBJ whole genome shotgun (WGS) entry which is preliminary data.</text>
</comment>
<feature type="transmembrane region" description="Helical" evidence="1">
    <location>
        <begin position="35"/>
        <end position="55"/>
    </location>
</feature>
<protein>
    <submittedName>
        <fullName evidence="2">Uncharacterized protein</fullName>
    </submittedName>
</protein>
<name>A0A1E8F8C0_9ALTE</name>
<dbReference type="Proteomes" id="UP000176037">
    <property type="component" value="Unassembled WGS sequence"/>
</dbReference>
<evidence type="ECO:0000256" key="1">
    <source>
        <dbReference type="SAM" id="Phobius"/>
    </source>
</evidence>
<evidence type="ECO:0000313" key="2">
    <source>
        <dbReference type="EMBL" id="OFI32167.1"/>
    </source>
</evidence>
<proteinExistence type="predicted"/>
<dbReference type="OrthoDB" id="9872845at2"/>
<sequence length="63" mass="6743">MKALKSTTKTHLIVALTFAALMLVVSYLVGDHESAGTLLIMMICAYVIVAGQLTGKSRTTCQQ</sequence>
<evidence type="ECO:0000313" key="3">
    <source>
        <dbReference type="Proteomes" id="UP000176037"/>
    </source>
</evidence>
<dbReference type="EMBL" id="MJIC01000021">
    <property type="protein sequence ID" value="OFI32167.1"/>
    <property type="molecule type" value="Genomic_DNA"/>
</dbReference>
<accession>A0A1E8F8C0</accession>
<feature type="transmembrane region" description="Helical" evidence="1">
    <location>
        <begin position="12"/>
        <end position="29"/>
    </location>
</feature>
<keyword evidence="3" id="KW-1185">Reference proteome</keyword>
<dbReference type="AlphaFoldDB" id="A0A1E8F8C0"/>
<keyword evidence="1" id="KW-0472">Membrane</keyword>
<organism evidence="2 3">
    <name type="scientific">Alteromonas lipolytica</name>
    <dbReference type="NCBI Taxonomy" id="1856405"/>
    <lineage>
        <taxon>Bacteria</taxon>
        <taxon>Pseudomonadati</taxon>
        <taxon>Pseudomonadota</taxon>
        <taxon>Gammaproteobacteria</taxon>
        <taxon>Alteromonadales</taxon>
        <taxon>Alteromonadaceae</taxon>
        <taxon>Alteromonas/Salinimonas group</taxon>
        <taxon>Alteromonas</taxon>
    </lineage>
</organism>
<gene>
    <name evidence="2" type="ORF">BFC17_08035</name>
</gene>
<dbReference type="STRING" id="1856405.BFC17_08035"/>
<keyword evidence="1" id="KW-0812">Transmembrane</keyword>
<keyword evidence="1" id="KW-1133">Transmembrane helix</keyword>
<dbReference type="RefSeq" id="WP_070178636.1">
    <property type="nucleotide sequence ID" value="NZ_BMJR01000010.1"/>
</dbReference>
<reference evidence="2 3" key="1">
    <citation type="submission" date="2016-09" db="EMBL/GenBank/DDBJ databases">
        <title>Alteromonas lipolytica, a new species isolated from sea water.</title>
        <authorList>
            <person name="Wu Y.-H."/>
            <person name="Cheng H."/>
            <person name="Xu X.-W."/>
        </authorList>
    </citation>
    <scope>NUCLEOTIDE SEQUENCE [LARGE SCALE GENOMIC DNA]</scope>
    <source>
        <strain evidence="2 3">JW12</strain>
    </source>
</reference>